<keyword evidence="7" id="KW-1185">Reference proteome</keyword>
<keyword evidence="4" id="KW-1133">Transmembrane helix</keyword>
<comment type="subcellular location">
    <subcellularLocation>
        <location evidence="1">Membrane</location>
        <topology evidence="1">Multi-pass membrane protein</topology>
    </subcellularLocation>
</comment>
<evidence type="ECO:0000256" key="2">
    <source>
        <dbReference type="ARBA" id="ARBA00008017"/>
    </source>
</evidence>
<feature type="domain" description="Mechanosensitive ion channel MscS" evidence="5">
    <location>
        <begin position="815"/>
        <end position="873"/>
    </location>
</feature>
<feature type="region of interest" description="Disordered" evidence="3">
    <location>
        <begin position="501"/>
        <end position="612"/>
    </location>
</feature>
<dbReference type="InterPro" id="IPR016688">
    <property type="entry name" value="MscS-like_plants/fungi"/>
</dbReference>
<dbReference type="InParanoid" id="A0A2R5GYR2"/>
<feature type="compositionally biased region" description="Polar residues" evidence="3">
    <location>
        <begin position="553"/>
        <end position="562"/>
    </location>
</feature>
<feature type="transmembrane region" description="Helical" evidence="4">
    <location>
        <begin position="323"/>
        <end position="339"/>
    </location>
</feature>
<dbReference type="Pfam" id="PF00924">
    <property type="entry name" value="MS_channel_2nd"/>
    <property type="match status" value="1"/>
</dbReference>
<feature type="region of interest" description="Disordered" evidence="3">
    <location>
        <begin position="176"/>
        <end position="195"/>
    </location>
</feature>
<evidence type="ECO:0000256" key="3">
    <source>
        <dbReference type="SAM" id="MobiDB-lite"/>
    </source>
</evidence>
<dbReference type="OrthoDB" id="544685at2759"/>
<protein>
    <submittedName>
        <fullName evidence="6">Mechanosensitive ion channel protein 10</fullName>
    </submittedName>
</protein>
<dbReference type="Proteomes" id="UP000241890">
    <property type="component" value="Unassembled WGS sequence"/>
</dbReference>
<dbReference type="EMBL" id="BEYU01000144">
    <property type="protein sequence ID" value="GBG33134.1"/>
    <property type="molecule type" value="Genomic_DNA"/>
</dbReference>
<feature type="transmembrane region" description="Helical" evidence="4">
    <location>
        <begin position="234"/>
        <end position="254"/>
    </location>
</feature>
<dbReference type="AlphaFoldDB" id="A0A2R5GYR2"/>
<evidence type="ECO:0000259" key="5">
    <source>
        <dbReference type="Pfam" id="PF00924"/>
    </source>
</evidence>
<keyword evidence="4" id="KW-0812">Transmembrane</keyword>
<comment type="similarity">
    <text evidence="2">Belongs to the MscS (TC 1.A.23) family.</text>
</comment>
<gene>
    <name evidence="6" type="ORF">FCC1311_093582</name>
</gene>
<feature type="transmembrane region" description="Helical" evidence="4">
    <location>
        <begin position="765"/>
        <end position="783"/>
    </location>
</feature>
<feature type="region of interest" description="Disordered" evidence="3">
    <location>
        <begin position="1"/>
        <end position="54"/>
    </location>
</feature>
<keyword evidence="4" id="KW-0472">Membrane</keyword>
<dbReference type="GO" id="GO:0006820">
    <property type="term" value="P:monoatomic anion transport"/>
    <property type="evidence" value="ECO:0007669"/>
    <property type="project" value="TreeGrafter"/>
</dbReference>
<accession>A0A2R5GYR2</accession>
<reference evidence="6 7" key="1">
    <citation type="submission" date="2017-12" db="EMBL/GenBank/DDBJ databases">
        <title>Sequencing, de novo assembly and annotation of complete genome of a new Thraustochytrid species, strain FCC1311.</title>
        <authorList>
            <person name="Sedici K."/>
            <person name="Godart F."/>
            <person name="Aiese Cigliano R."/>
            <person name="Sanseverino W."/>
            <person name="Barakat M."/>
            <person name="Ortet P."/>
            <person name="Marechal E."/>
            <person name="Cagnac O."/>
            <person name="Amato A."/>
        </authorList>
    </citation>
    <scope>NUCLEOTIDE SEQUENCE [LARGE SCALE GENOMIC DNA]</scope>
</reference>
<comment type="caution">
    <text evidence="6">The sequence shown here is derived from an EMBL/GenBank/DDBJ whole genome shotgun (WGS) entry which is preliminary data.</text>
</comment>
<dbReference type="PANTHER" id="PTHR31618">
    <property type="entry name" value="MECHANOSENSITIVE ION CHANNEL PROTEIN 5"/>
    <property type="match status" value="1"/>
</dbReference>
<evidence type="ECO:0000313" key="7">
    <source>
        <dbReference type="Proteomes" id="UP000241890"/>
    </source>
</evidence>
<feature type="region of interest" description="Disordered" evidence="3">
    <location>
        <begin position="649"/>
        <end position="671"/>
    </location>
</feature>
<feature type="compositionally biased region" description="Acidic residues" evidence="3">
    <location>
        <begin position="186"/>
        <end position="195"/>
    </location>
</feature>
<feature type="transmembrane region" description="Helical" evidence="4">
    <location>
        <begin position="789"/>
        <end position="808"/>
    </location>
</feature>
<dbReference type="InterPro" id="IPR006685">
    <property type="entry name" value="MscS_channel_2nd"/>
</dbReference>
<sequence length="1032" mass="113621">MPGTCRTRRHRGGRGADSDSGIDVDAGRDGSGAVAMQDDRDNEATAPLLQRPGLVESADQVEVICDPPEPSHAQTAELAAQTRVESARALSATEEVDLSTVLRDATSAAIASTQANYNPGANTASGAPGLGTTSISVAPPPPEPEAKPARRSLNLRVGFVGDADAAERSIRSLDLSTVGGGAGGDSEPEADGYDSEDSWLDDALDIEDFVGDESASHSRCAALYTFLKYRKFKIALFLLGVICLAAGLIVLFFTKIDSGYFYRTLFFMSAVFICGMISDIIVVLLRMLLDVFIAMSSANSGMEHRFTSLTFYFSTVRDSLSRLFWTLLVIIAFAVAVPRKDDGSVAESWARAYYHVPRLLGILALLIIAMMASMLLRQWMAQDFGVRSFRPRIQESIAQEHFITRLRGTAGSPFFHTLYNTSRAMSLEGSVDPQVWQTLTQYVNSHHVDGSEPPSGFHNPQKLGRDVKLVKRARPVAIQIFARILGLLEEDAHRRKQEMRVPVMDEAQDSPVEPMSAPLSFGPTVEVSREEQERQQQGQQEMIADQNDHASAEQGTDENNAPPTEASSSYANAPAAADNAADNTTTEAPDGNPTEEFGPKSRPRANWQRLRRKMPLVRQSSLYNLNRAAMDIHDDDLARDTRRLTKMMRQRPSLRRGNLGTEPETPTSAPAEIKHTVSEPSIPSISTTRVALRMIPAADFVQVMSKVDHTVPWDKLWKDYLDPESVGFITWQRFRKSMLDMFESRSNLALTLLDSQAVIRSMDGLIMSFLSMVVLIIGLSLYSSNFVSLFASFGTVIVGYSFIFGSSVQEAFDNVIFLFGMHPYDVGDTVLIEDQKLQVARIRLLTTDFVRNDGSAIRRANKIVRGQNLINLSTSENHAQEFTTLIPAADVTEAFMEDLLREINDFASAHRDKYNFILCYVPEIKHPLDAHGRLNAEGTHPAHLRVSFWVAFACPLIDIMRVLAARTAFLVFVAGLLRRMGVIKPVLTALQPEQPAGEPDNEVDGDADSQTYDAGLAGILRRGFGLRSGSQD</sequence>
<dbReference type="GO" id="GO:0008381">
    <property type="term" value="F:mechanosensitive monoatomic ion channel activity"/>
    <property type="evidence" value="ECO:0007669"/>
    <property type="project" value="TreeGrafter"/>
</dbReference>
<evidence type="ECO:0000256" key="4">
    <source>
        <dbReference type="SAM" id="Phobius"/>
    </source>
</evidence>
<feature type="transmembrane region" description="Helical" evidence="4">
    <location>
        <begin position="260"/>
        <end position="285"/>
    </location>
</feature>
<evidence type="ECO:0000313" key="6">
    <source>
        <dbReference type="EMBL" id="GBG33134.1"/>
    </source>
</evidence>
<feature type="region of interest" description="Disordered" evidence="3">
    <location>
        <begin position="116"/>
        <end position="151"/>
    </location>
</feature>
<feature type="transmembrane region" description="Helical" evidence="4">
    <location>
        <begin position="359"/>
        <end position="380"/>
    </location>
</feature>
<feature type="compositionally biased region" description="Polar residues" evidence="3">
    <location>
        <begin position="116"/>
        <end position="136"/>
    </location>
</feature>
<feature type="compositionally biased region" description="Basic residues" evidence="3">
    <location>
        <begin position="1"/>
        <end position="13"/>
    </location>
</feature>
<feature type="compositionally biased region" description="Low complexity" evidence="3">
    <location>
        <begin position="565"/>
        <end position="590"/>
    </location>
</feature>
<dbReference type="PANTHER" id="PTHR31618:SF1">
    <property type="entry name" value="EF-HAND DOMAIN-CONTAINING PROTEIN"/>
    <property type="match status" value="1"/>
</dbReference>
<evidence type="ECO:0000256" key="1">
    <source>
        <dbReference type="ARBA" id="ARBA00004141"/>
    </source>
</evidence>
<name>A0A2R5GYR2_9STRA</name>
<dbReference type="GO" id="GO:0005886">
    <property type="term" value="C:plasma membrane"/>
    <property type="evidence" value="ECO:0007669"/>
    <property type="project" value="TreeGrafter"/>
</dbReference>
<proteinExistence type="inferred from homology"/>
<organism evidence="6 7">
    <name type="scientific">Hondaea fermentalgiana</name>
    <dbReference type="NCBI Taxonomy" id="2315210"/>
    <lineage>
        <taxon>Eukaryota</taxon>
        <taxon>Sar</taxon>
        <taxon>Stramenopiles</taxon>
        <taxon>Bigyra</taxon>
        <taxon>Labyrinthulomycetes</taxon>
        <taxon>Thraustochytrida</taxon>
        <taxon>Thraustochytriidae</taxon>
        <taxon>Hondaea</taxon>
    </lineage>
</organism>